<dbReference type="InterPro" id="IPR011598">
    <property type="entry name" value="bHLH_dom"/>
</dbReference>
<dbReference type="PROSITE" id="PS50888">
    <property type="entry name" value="BHLH"/>
    <property type="match status" value="1"/>
</dbReference>
<evidence type="ECO:0000256" key="2">
    <source>
        <dbReference type="ARBA" id="ARBA00023242"/>
    </source>
</evidence>
<feature type="domain" description="BHLH" evidence="5">
    <location>
        <begin position="577"/>
        <end position="628"/>
    </location>
</feature>
<organism evidence="6 7">
    <name type="scientific">Entomortierella parvispora</name>
    <dbReference type="NCBI Taxonomy" id="205924"/>
    <lineage>
        <taxon>Eukaryota</taxon>
        <taxon>Fungi</taxon>
        <taxon>Fungi incertae sedis</taxon>
        <taxon>Mucoromycota</taxon>
        <taxon>Mortierellomycotina</taxon>
        <taxon>Mortierellomycetes</taxon>
        <taxon>Mortierellales</taxon>
        <taxon>Mortierellaceae</taxon>
        <taxon>Entomortierella</taxon>
    </lineage>
</organism>
<dbReference type="SMART" id="SM00353">
    <property type="entry name" value="HLH"/>
    <property type="match status" value="1"/>
</dbReference>
<feature type="compositionally biased region" description="Basic and acidic residues" evidence="4">
    <location>
        <begin position="373"/>
        <end position="384"/>
    </location>
</feature>
<dbReference type="Gene3D" id="4.10.280.10">
    <property type="entry name" value="Helix-loop-helix DNA-binding domain"/>
    <property type="match status" value="1"/>
</dbReference>
<feature type="compositionally biased region" description="Low complexity" evidence="4">
    <location>
        <begin position="238"/>
        <end position="255"/>
    </location>
</feature>
<keyword evidence="7" id="KW-1185">Reference proteome</keyword>
<feature type="region of interest" description="Disordered" evidence="4">
    <location>
        <begin position="1"/>
        <end position="586"/>
    </location>
</feature>
<evidence type="ECO:0000313" key="7">
    <source>
        <dbReference type="Proteomes" id="UP000827284"/>
    </source>
</evidence>
<feature type="compositionally biased region" description="Low complexity" evidence="4">
    <location>
        <begin position="286"/>
        <end position="300"/>
    </location>
</feature>
<dbReference type="GO" id="GO:0003700">
    <property type="term" value="F:DNA-binding transcription factor activity"/>
    <property type="evidence" value="ECO:0007669"/>
    <property type="project" value="TreeGrafter"/>
</dbReference>
<name>A0A9P3GZQ7_9FUNG</name>
<proteinExistence type="predicted"/>
<feature type="compositionally biased region" description="Low complexity" evidence="4">
    <location>
        <begin position="150"/>
        <end position="174"/>
    </location>
</feature>
<dbReference type="Proteomes" id="UP000827284">
    <property type="component" value="Unassembled WGS sequence"/>
</dbReference>
<evidence type="ECO:0000256" key="3">
    <source>
        <dbReference type="SAM" id="Coils"/>
    </source>
</evidence>
<dbReference type="AlphaFoldDB" id="A0A9P3GZQ7"/>
<gene>
    <name evidence="6" type="ORF">EMPS_00222</name>
</gene>
<feature type="compositionally biased region" description="Low complexity" evidence="4">
    <location>
        <begin position="100"/>
        <end position="123"/>
    </location>
</feature>
<protein>
    <recommendedName>
        <fullName evidence="5">BHLH domain-containing protein</fullName>
    </recommendedName>
</protein>
<dbReference type="GO" id="GO:0046983">
    <property type="term" value="F:protein dimerization activity"/>
    <property type="evidence" value="ECO:0007669"/>
    <property type="project" value="InterPro"/>
</dbReference>
<evidence type="ECO:0000256" key="4">
    <source>
        <dbReference type="SAM" id="MobiDB-lite"/>
    </source>
</evidence>
<dbReference type="SUPFAM" id="SSF47459">
    <property type="entry name" value="HLH, helix-loop-helix DNA-binding domain"/>
    <property type="match status" value="1"/>
</dbReference>
<feature type="compositionally biased region" description="Basic and acidic residues" evidence="4">
    <location>
        <begin position="56"/>
        <end position="69"/>
    </location>
</feature>
<dbReference type="GO" id="GO:0045944">
    <property type="term" value="P:positive regulation of transcription by RNA polymerase II"/>
    <property type="evidence" value="ECO:0007669"/>
    <property type="project" value="TreeGrafter"/>
</dbReference>
<feature type="coiled-coil region" evidence="3">
    <location>
        <begin position="625"/>
        <end position="655"/>
    </location>
</feature>
<evidence type="ECO:0000256" key="1">
    <source>
        <dbReference type="ARBA" id="ARBA00023125"/>
    </source>
</evidence>
<sequence>MKATSASNEDCPMDEPDNRSPASPPSPMAATMAHPSESAPAQAQQEHHHHPYHHHPSADHGDRGGEPHHLGQPGSSSSAGAGAGSRPHSPEHPHPHHAHPNYNSHPHGPAGQHYPQEQLQQHQSHPDHHQYPESRYPQEHSSHGHNGQTHHPYYPSQQQQHPSHPYYYHPGQHGAPSSPSPPLPTMAAEPFQGRPLPPIDPSHPLHNYMSTSRRGSLADSQEYHPDMHRRSSAGTMEGASAGYYSNGSNNNSASNTPGGQDGRHYANSSTASSNSSTPSDPHYPHQQPQQQPQSQQQQQPPVGPNSQHLRPSVESGRRESLPSIYSSAGPLGQLLSQEPARRHSIAHSDAMGGPLKRKTSTTPLSQVHSSETLFDHPSKRRDSIPDAAMPSTHPYPARNSYSAPSSPPRRASVLHGPVPVLNLQPAAEIKPSYHGPPASSMDHHRPHLPLHQPRRPSLLSDSGHNSRRSSLAEVHHPYHMPSHRDSPQHGQQPDYVHHMNDNMEKMHLSGHRGSLGGEPPYSSGRIPAVGPAGSPADSHMGSGAPPPSSLLHPGYPAGYPADGELGKGETPYSRSPELRVSHKLAERKRRKEMKELFDELRDSLPVDRSLKTSKWEILSKAVDFIAGMKANHDELNNEVEMLRREVARLKQQQQQQ</sequence>
<accession>A0A9P3GZQ7</accession>
<evidence type="ECO:0000259" key="5">
    <source>
        <dbReference type="PROSITE" id="PS50888"/>
    </source>
</evidence>
<reference evidence="6" key="2">
    <citation type="journal article" date="2022" name="Microbiol. Resour. Announc.">
        <title>Whole-Genome Sequence of Entomortierella parvispora E1425, a Mucoromycotan Fungus Associated with Burkholderiaceae-Related Endosymbiotic Bacteria.</title>
        <authorList>
            <person name="Herlambang A."/>
            <person name="Guo Y."/>
            <person name="Takashima Y."/>
            <person name="Narisawa K."/>
            <person name="Ohta H."/>
            <person name="Nishizawa T."/>
        </authorList>
    </citation>
    <scope>NUCLEOTIDE SEQUENCE</scope>
    <source>
        <strain evidence="6">E1425</strain>
    </source>
</reference>
<feature type="compositionally biased region" description="Low complexity" evidence="4">
    <location>
        <begin position="394"/>
        <end position="411"/>
    </location>
</feature>
<dbReference type="PANTHER" id="PTHR10328:SF15">
    <property type="entry name" value="BHLH TRANSCRIPTION FACTOR"/>
    <property type="match status" value="1"/>
</dbReference>
<dbReference type="InterPro" id="IPR036638">
    <property type="entry name" value="HLH_DNA-bd_sf"/>
</dbReference>
<evidence type="ECO:0000313" key="6">
    <source>
        <dbReference type="EMBL" id="GJJ67876.1"/>
    </source>
</evidence>
<dbReference type="PANTHER" id="PTHR10328">
    <property type="entry name" value="PROTEIN MAX MYC-ASSOCIATED FACTOR X"/>
    <property type="match status" value="1"/>
</dbReference>
<dbReference type="Pfam" id="PF00010">
    <property type="entry name" value="HLH"/>
    <property type="match status" value="1"/>
</dbReference>
<keyword evidence="3" id="KW-0175">Coiled coil</keyword>
<dbReference type="GO" id="GO:0090575">
    <property type="term" value="C:RNA polymerase II transcription regulator complex"/>
    <property type="evidence" value="ECO:0007669"/>
    <property type="project" value="TreeGrafter"/>
</dbReference>
<keyword evidence="1" id="KW-0238">DNA-binding</keyword>
<feature type="compositionally biased region" description="Basic and acidic residues" evidence="4">
    <location>
        <begin position="124"/>
        <end position="142"/>
    </location>
</feature>
<feature type="compositionally biased region" description="Basic residues" evidence="4">
    <location>
        <begin position="444"/>
        <end position="454"/>
    </location>
</feature>
<dbReference type="OrthoDB" id="8964853at2759"/>
<feature type="compositionally biased region" description="Basic and acidic residues" evidence="4">
    <location>
        <begin position="495"/>
        <end position="507"/>
    </location>
</feature>
<comment type="caution">
    <text evidence="6">The sequence shown here is derived from an EMBL/GenBank/DDBJ whole genome shotgun (WGS) entry which is preliminary data.</text>
</comment>
<dbReference type="GO" id="GO:0003677">
    <property type="term" value="F:DNA binding"/>
    <property type="evidence" value="ECO:0007669"/>
    <property type="project" value="UniProtKB-KW"/>
</dbReference>
<dbReference type="EMBL" id="BQFW01000001">
    <property type="protein sequence ID" value="GJJ67876.1"/>
    <property type="molecule type" value="Genomic_DNA"/>
</dbReference>
<reference evidence="6" key="1">
    <citation type="submission" date="2021-11" db="EMBL/GenBank/DDBJ databases">
        <authorList>
            <person name="Herlambang A."/>
            <person name="Guo Y."/>
            <person name="Takashima Y."/>
            <person name="Nishizawa T."/>
        </authorList>
    </citation>
    <scope>NUCLEOTIDE SEQUENCE</scope>
    <source>
        <strain evidence="6">E1425</strain>
    </source>
</reference>
<feature type="compositionally biased region" description="Low complexity" evidence="4">
    <location>
        <begin position="28"/>
        <end position="44"/>
    </location>
</feature>
<keyword evidence="2" id="KW-0539">Nucleus</keyword>
<feature type="compositionally biased region" description="Polar residues" evidence="4">
    <location>
        <begin position="360"/>
        <end position="372"/>
    </location>
</feature>
<feature type="compositionally biased region" description="Low complexity" evidence="4">
    <location>
        <begin position="266"/>
        <end position="277"/>
    </location>
</feature>
<feature type="compositionally biased region" description="Low complexity" evidence="4">
    <location>
        <begin position="74"/>
        <end position="87"/>
    </location>
</feature>